<evidence type="ECO:0008006" key="4">
    <source>
        <dbReference type="Google" id="ProtNLM"/>
    </source>
</evidence>
<keyword evidence="3" id="KW-1185">Reference proteome</keyword>
<dbReference type="OrthoDB" id="2970540at2"/>
<evidence type="ECO:0000256" key="1">
    <source>
        <dbReference type="SAM" id="MobiDB-lite"/>
    </source>
</evidence>
<evidence type="ECO:0000313" key="2">
    <source>
        <dbReference type="EMBL" id="OAS83839.1"/>
    </source>
</evidence>
<feature type="region of interest" description="Disordered" evidence="1">
    <location>
        <begin position="71"/>
        <end position="102"/>
    </location>
</feature>
<feature type="compositionally biased region" description="Polar residues" evidence="1">
    <location>
        <begin position="74"/>
        <end position="83"/>
    </location>
</feature>
<accession>A0A179SSK2</accession>
<organism evidence="2 3">
    <name type="scientific">Metabacillus litoralis</name>
    <dbReference type="NCBI Taxonomy" id="152268"/>
    <lineage>
        <taxon>Bacteria</taxon>
        <taxon>Bacillati</taxon>
        <taxon>Bacillota</taxon>
        <taxon>Bacilli</taxon>
        <taxon>Bacillales</taxon>
        <taxon>Bacillaceae</taxon>
        <taxon>Metabacillus</taxon>
    </lineage>
</organism>
<dbReference type="EMBL" id="LWSG01000034">
    <property type="protein sequence ID" value="OAS83839.1"/>
    <property type="molecule type" value="Genomic_DNA"/>
</dbReference>
<dbReference type="Proteomes" id="UP000078534">
    <property type="component" value="Unassembled WGS sequence"/>
</dbReference>
<dbReference type="Pfam" id="PF14153">
    <property type="entry name" value="Spore_coat_CotO"/>
    <property type="match status" value="1"/>
</dbReference>
<sequence>MSNKQKQKYRMQPLMYIVQPDNQDINVNMQSFVVKKAKPKSKPRVDSVDTKAKTLVKEAIPEENEILEIPEEISSTVQENPLQENPVEKEQSAKQYRKQRKPITQMSIEEKIEFFTNLPKNMPRTLCQIESTEEKYRGVIISEVNGIVTIRSLTHAKPIELPLENIKAINLLGF</sequence>
<evidence type="ECO:0000313" key="3">
    <source>
        <dbReference type="Proteomes" id="UP000078534"/>
    </source>
</evidence>
<dbReference type="STRING" id="152268.A6K24_06930"/>
<dbReference type="RefSeq" id="WP_066336263.1">
    <property type="nucleotide sequence ID" value="NZ_LWSG01000034.1"/>
</dbReference>
<comment type="caution">
    <text evidence="2">The sequence shown here is derived from an EMBL/GenBank/DDBJ whole genome shotgun (WGS) entry which is preliminary data.</text>
</comment>
<gene>
    <name evidence="2" type="ORF">A6K24_06930</name>
</gene>
<dbReference type="InterPro" id="IPR025439">
    <property type="entry name" value="Spore_coat_CotO"/>
</dbReference>
<proteinExistence type="predicted"/>
<name>A0A179SSK2_9BACI</name>
<protein>
    <recommendedName>
        <fullName evidence="4">Spore coat protein CotO</fullName>
    </recommendedName>
</protein>
<reference evidence="3" key="1">
    <citation type="submission" date="2016-04" db="EMBL/GenBank/DDBJ databases">
        <authorList>
            <person name="Lyu Z."/>
            <person name="Lyu W."/>
        </authorList>
    </citation>
    <scope>NUCLEOTIDE SEQUENCE [LARGE SCALE GENOMIC DNA]</scope>
    <source>
        <strain evidence="3">C44</strain>
    </source>
</reference>
<dbReference type="AlphaFoldDB" id="A0A179SSK2"/>